<dbReference type="Proteomes" id="UP000805193">
    <property type="component" value="Unassembled WGS sequence"/>
</dbReference>
<organism evidence="1 2">
    <name type="scientific">Ixodes persulcatus</name>
    <name type="common">Taiga tick</name>
    <dbReference type="NCBI Taxonomy" id="34615"/>
    <lineage>
        <taxon>Eukaryota</taxon>
        <taxon>Metazoa</taxon>
        <taxon>Ecdysozoa</taxon>
        <taxon>Arthropoda</taxon>
        <taxon>Chelicerata</taxon>
        <taxon>Arachnida</taxon>
        <taxon>Acari</taxon>
        <taxon>Parasitiformes</taxon>
        <taxon>Ixodida</taxon>
        <taxon>Ixodoidea</taxon>
        <taxon>Ixodidae</taxon>
        <taxon>Ixodinae</taxon>
        <taxon>Ixodes</taxon>
    </lineage>
</organism>
<keyword evidence="2" id="KW-1185">Reference proteome</keyword>
<dbReference type="EMBL" id="JABSTQ010011345">
    <property type="protein sequence ID" value="KAG0412465.1"/>
    <property type="molecule type" value="Genomic_DNA"/>
</dbReference>
<evidence type="ECO:0000313" key="2">
    <source>
        <dbReference type="Proteomes" id="UP000805193"/>
    </source>
</evidence>
<protein>
    <submittedName>
        <fullName evidence="1">Uncharacterized protein</fullName>
    </submittedName>
</protein>
<proteinExistence type="predicted"/>
<comment type="caution">
    <text evidence="1">The sequence shown here is derived from an EMBL/GenBank/DDBJ whole genome shotgun (WGS) entry which is preliminary data.</text>
</comment>
<evidence type="ECO:0000313" key="1">
    <source>
        <dbReference type="EMBL" id="KAG0412465.1"/>
    </source>
</evidence>
<sequence>MENGLNGENSQETRASGQGRDAPQGATEKESKAVAVRRLELEFDLRRAQLQIVSEERTALRRAEIGHENGRLSSSKSETDDQRHAGLDPVAQCAKVLKGYRLPCDADVPLWFDEVEKWFTTYQVPDNSRVHLIMPVITKRVRYLLRSLGQDDCSDYELVKRAVLSELKLTPDEYLDRFDGAAKRKD</sequence>
<accession>A0AC60NZ90</accession>
<gene>
    <name evidence="1" type="ORF">HPB47_010403</name>
</gene>
<reference evidence="1 2" key="1">
    <citation type="journal article" date="2020" name="Cell">
        <title>Large-Scale Comparative Analyses of Tick Genomes Elucidate Their Genetic Diversity and Vector Capacities.</title>
        <authorList>
            <consortium name="Tick Genome and Microbiome Consortium (TIGMIC)"/>
            <person name="Jia N."/>
            <person name="Wang J."/>
            <person name="Shi W."/>
            <person name="Du L."/>
            <person name="Sun Y."/>
            <person name="Zhan W."/>
            <person name="Jiang J.F."/>
            <person name="Wang Q."/>
            <person name="Zhang B."/>
            <person name="Ji P."/>
            <person name="Bell-Sakyi L."/>
            <person name="Cui X.M."/>
            <person name="Yuan T.T."/>
            <person name="Jiang B.G."/>
            <person name="Yang W.F."/>
            <person name="Lam T.T."/>
            <person name="Chang Q.C."/>
            <person name="Ding S.J."/>
            <person name="Wang X.J."/>
            <person name="Zhu J.G."/>
            <person name="Ruan X.D."/>
            <person name="Zhao L."/>
            <person name="Wei J.T."/>
            <person name="Ye R.Z."/>
            <person name="Que T.C."/>
            <person name="Du C.H."/>
            <person name="Zhou Y.H."/>
            <person name="Cheng J.X."/>
            <person name="Dai P.F."/>
            <person name="Guo W.B."/>
            <person name="Han X.H."/>
            <person name="Huang E.J."/>
            <person name="Li L.F."/>
            <person name="Wei W."/>
            <person name="Gao Y.C."/>
            <person name="Liu J.Z."/>
            <person name="Shao H.Z."/>
            <person name="Wang X."/>
            <person name="Wang C.C."/>
            <person name="Yang T.C."/>
            <person name="Huo Q.B."/>
            <person name="Li W."/>
            <person name="Chen H.Y."/>
            <person name="Chen S.E."/>
            <person name="Zhou L.G."/>
            <person name="Ni X.B."/>
            <person name="Tian J.H."/>
            <person name="Sheng Y."/>
            <person name="Liu T."/>
            <person name="Pan Y.S."/>
            <person name="Xia L.Y."/>
            <person name="Li J."/>
            <person name="Zhao F."/>
            <person name="Cao W.C."/>
        </authorList>
    </citation>
    <scope>NUCLEOTIDE SEQUENCE [LARGE SCALE GENOMIC DNA]</scope>
    <source>
        <strain evidence="1">Iper-2018</strain>
    </source>
</reference>
<name>A0AC60NZ90_IXOPE</name>